<evidence type="ECO:0000256" key="1">
    <source>
        <dbReference type="ARBA" id="ARBA00004651"/>
    </source>
</evidence>
<organism evidence="12 13">
    <name type="scientific">Paenibacillus xerothermodurans</name>
    <dbReference type="NCBI Taxonomy" id="1977292"/>
    <lineage>
        <taxon>Bacteria</taxon>
        <taxon>Bacillati</taxon>
        <taxon>Bacillota</taxon>
        <taxon>Bacilli</taxon>
        <taxon>Bacillales</taxon>
        <taxon>Paenibacillaceae</taxon>
        <taxon>Paenibacillus</taxon>
    </lineage>
</organism>
<feature type="transmembrane region" description="Helical" evidence="10">
    <location>
        <begin position="528"/>
        <end position="550"/>
    </location>
</feature>
<dbReference type="EMBL" id="NHRJ02000001">
    <property type="protein sequence ID" value="PZE22751.1"/>
    <property type="molecule type" value="Genomic_DNA"/>
</dbReference>
<dbReference type="InterPro" id="IPR025405">
    <property type="entry name" value="DUF4131"/>
</dbReference>
<evidence type="ECO:0000256" key="9">
    <source>
        <dbReference type="SAM" id="MobiDB-lite"/>
    </source>
</evidence>
<dbReference type="AlphaFoldDB" id="A0A2W1NHX6"/>
<evidence type="ECO:0000256" key="6">
    <source>
        <dbReference type="ARBA" id="ARBA00034221"/>
    </source>
</evidence>
<dbReference type="InterPro" id="IPR035681">
    <property type="entry name" value="ComA-like_MBL"/>
</dbReference>
<comment type="caution">
    <text evidence="12">The sequence shown here is derived from an EMBL/GenBank/DDBJ whole genome shotgun (WGS) entry which is preliminary data.</text>
</comment>
<protein>
    <submittedName>
        <fullName evidence="12">DNA internalization-related competence protein ComEC/Rec2</fullName>
    </submittedName>
</protein>
<dbReference type="InterPro" id="IPR004797">
    <property type="entry name" value="Competence_ComEC/Rec2"/>
</dbReference>
<evidence type="ECO:0000313" key="12">
    <source>
        <dbReference type="EMBL" id="PZE22751.1"/>
    </source>
</evidence>
<dbReference type="GO" id="GO:0005886">
    <property type="term" value="C:plasma membrane"/>
    <property type="evidence" value="ECO:0007669"/>
    <property type="project" value="UniProtKB-SubCell"/>
</dbReference>
<keyword evidence="2" id="KW-1003">Cell membrane</keyword>
<evidence type="ECO:0000259" key="11">
    <source>
        <dbReference type="SMART" id="SM00849"/>
    </source>
</evidence>
<feature type="region of interest" description="Disordered" evidence="9">
    <location>
        <begin position="759"/>
        <end position="778"/>
    </location>
</feature>
<evidence type="ECO:0000313" key="13">
    <source>
        <dbReference type="Proteomes" id="UP000214746"/>
    </source>
</evidence>
<dbReference type="Proteomes" id="UP000214746">
    <property type="component" value="Unassembled WGS sequence"/>
</dbReference>
<proteinExistence type="predicted"/>
<evidence type="ECO:0000256" key="7">
    <source>
        <dbReference type="ARBA" id="ARBA00034301"/>
    </source>
</evidence>
<keyword evidence="13" id="KW-1185">Reference proteome</keyword>
<keyword evidence="3 10" id="KW-0812">Transmembrane</keyword>
<evidence type="ECO:0000256" key="5">
    <source>
        <dbReference type="ARBA" id="ARBA00023136"/>
    </source>
</evidence>
<sequence length="871" mass="96768">MTRRPVVTFALLWAAGYALAYSYEWNWLSLYVALIAGIGAVLVWMLNIPGKAYTCGLLVMLIAACYFKEYDANNQTKLILNAFAASGAANAANNTTVVEGVITTRVEVDGDKAAFTFRSDNHDGELLAVSVKLLTEAEQAAAFNWQRADRLRLTGVLKQPETARNFGGFDYRNYLRLQHIHWQFAVKGINNVEPLSSQAWSLLDVLRWNDRFRAFLADGIASIFPQEQAGFMQSMLIGLTDDMDPAQFQRFSQLGLTHILAVSGLNVAIFLACLLWLMRRFGFTRETYLVTAMALLPVYIAVTGASPSIVRAGLMAIIALYAAYRHILKDGLHTVLLVGLVMLIWEPYYLMDVSFQLSFLVTIGLILGVPAVNKLLPLRSQTWKNALSITLVAQCVSFPVSIYYFNQFSLLSLAANLCLVPVFSLVTMPAGTAALIVGLVYIPAGKALAWLIAELNSWIFALVEVTSGWGIFQTIWPSPGIEWMIAYYLVCTAIVWGLLRSQAQRKGTAGPMLNLPARINPQIERWRAVWLQVRAPMSVLVLLILLGYGYTSENLWQHDGRVDFIDVGQGDSVLIRSPQSESVILIDGGGTLTFRKPGDEWKQRRDPYEVGRKLLVPLLKKRGVQTIDYMIVTHQDTDHIGGLQAVLEQIPVKHLVFNGTFKPGARVEQLFQTALDKQVKLVKAFAGDTLVADRHTTLHILHPQQADPTGALRSEQEQNEASVVFLMEMLGTRFLFTGDIDQAAEASIIHALANDEAQPKAAAQASQPAAAQREQTQTQQRQVDVLKVAHHGSKTSSSAQWLDFWRPSVAVMSVGAHNTYGHPSPQVVDRLEQREMEVLRTDLHGEVQMRIRDGTIRIRTKLSDRPTQPLG</sequence>
<evidence type="ECO:0000256" key="4">
    <source>
        <dbReference type="ARBA" id="ARBA00022989"/>
    </source>
</evidence>
<feature type="domain" description="Metallo-beta-lactamase" evidence="11">
    <location>
        <begin position="569"/>
        <end position="790"/>
    </location>
</feature>
<dbReference type="SMART" id="SM00849">
    <property type="entry name" value="Lactamase_B"/>
    <property type="match status" value="1"/>
</dbReference>
<feature type="transmembrane region" description="Helical" evidence="10">
    <location>
        <begin position="411"/>
        <end position="441"/>
    </location>
</feature>
<dbReference type="PANTHER" id="PTHR30619:SF1">
    <property type="entry name" value="RECOMBINATION PROTEIN 2"/>
    <property type="match status" value="1"/>
</dbReference>
<keyword evidence="5 10" id="KW-0472">Membrane</keyword>
<dbReference type="NCBIfam" id="TIGR00361">
    <property type="entry name" value="ComEC_Rec2"/>
    <property type="match status" value="1"/>
</dbReference>
<evidence type="ECO:0000256" key="2">
    <source>
        <dbReference type="ARBA" id="ARBA00022475"/>
    </source>
</evidence>
<dbReference type="InterPro" id="IPR036866">
    <property type="entry name" value="RibonucZ/Hydroxyglut_hydro"/>
</dbReference>
<dbReference type="InterPro" id="IPR004477">
    <property type="entry name" value="ComEC_N"/>
</dbReference>
<feature type="transmembrane region" description="Helical" evidence="10">
    <location>
        <begin position="355"/>
        <end position="373"/>
    </location>
</feature>
<feature type="transmembrane region" description="Helical" evidence="10">
    <location>
        <begin position="481"/>
        <end position="499"/>
    </location>
</feature>
<feature type="transmembrane region" description="Helical" evidence="10">
    <location>
        <begin position="298"/>
        <end position="324"/>
    </location>
</feature>
<dbReference type="NCBIfam" id="TIGR00360">
    <property type="entry name" value="ComEC_N-term"/>
    <property type="match status" value="1"/>
</dbReference>
<dbReference type="Pfam" id="PF00753">
    <property type="entry name" value="Lactamase_B"/>
    <property type="match status" value="1"/>
</dbReference>
<feature type="transmembrane region" description="Helical" evidence="10">
    <location>
        <begin position="385"/>
        <end position="405"/>
    </location>
</feature>
<evidence type="ECO:0000256" key="3">
    <source>
        <dbReference type="ARBA" id="ARBA00022692"/>
    </source>
</evidence>
<feature type="transmembrane region" description="Helical" evidence="10">
    <location>
        <begin position="30"/>
        <end position="48"/>
    </location>
</feature>
<dbReference type="GO" id="GO:0030420">
    <property type="term" value="P:establishment of competence for transformation"/>
    <property type="evidence" value="ECO:0007669"/>
    <property type="project" value="InterPro"/>
</dbReference>
<dbReference type="InterPro" id="IPR001279">
    <property type="entry name" value="Metallo-B-lactamas"/>
</dbReference>
<accession>A0A2W1NHX6</accession>
<dbReference type="Pfam" id="PF03772">
    <property type="entry name" value="Competence"/>
    <property type="match status" value="1"/>
</dbReference>
<gene>
    <name evidence="12" type="ORF">CBW46_003005</name>
</gene>
<dbReference type="OrthoDB" id="9761531at2"/>
<dbReference type="Pfam" id="PF13567">
    <property type="entry name" value="DUF4131"/>
    <property type="match status" value="1"/>
</dbReference>
<comment type="catalytic activity">
    <reaction evidence="8">
        <text>3',5'-cyclic UMP + H2O = UMP + H(+)</text>
        <dbReference type="Rhea" id="RHEA:70575"/>
        <dbReference type="ChEBI" id="CHEBI:15377"/>
        <dbReference type="ChEBI" id="CHEBI:15378"/>
        <dbReference type="ChEBI" id="CHEBI:57865"/>
        <dbReference type="ChEBI" id="CHEBI:184387"/>
    </reaction>
    <physiologicalReaction direction="left-to-right" evidence="8">
        <dbReference type="Rhea" id="RHEA:70576"/>
    </physiologicalReaction>
</comment>
<keyword evidence="4 10" id="KW-1133">Transmembrane helix</keyword>
<comment type="function">
    <text evidence="7">Counteracts the endogenous Pycsar antiviral defense system. Phosphodiesterase that enables metal-dependent hydrolysis of host cyclic nucleotide Pycsar defense signals such as cCMP and cUMP.</text>
</comment>
<dbReference type="Gene3D" id="3.60.15.10">
    <property type="entry name" value="Ribonuclease Z/Hydroxyacylglutathione hydrolase-like"/>
    <property type="match status" value="1"/>
</dbReference>
<feature type="transmembrane region" description="Helical" evidence="10">
    <location>
        <begin position="331"/>
        <end position="349"/>
    </location>
</feature>
<feature type="transmembrane region" description="Helical" evidence="10">
    <location>
        <begin position="448"/>
        <end position="469"/>
    </location>
</feature>
<evidence type="ECO:0000256" key="10">
    <source>
        <dbReference type="SAM" id="Phobius"/>
    </source>
</evidence>
<name>A0A2W1NHX6_PAEXE</name>
<comment type="subcellular location">
    <subcellularLocation>
        <location evidence="1">Cell membrane</location>
        <topology evidence="1">Multi-pass membrane protein</topology>
    </subcellularLocation>
</comment>
<feature type="transmembrane region" description="Helical" evidence="10">
    <location>
        <begin position="259"/>
        <end position="278"/>
    </location>
</feature>
<comment type="catalytic activity">
    <reaction evidence="6">
        <text>3',5'-cyclic CMP + H2O = CMP + H(+)</text>
        <dbReference type="Rhea" id="RHEA:72675"/>
        <dbReference type="ChEBI" id="CHEBI:15377"/>
        <dbReference type="ChEBI" id="CHEBI:15378"/>
        <dbReference type="ChEBI" id="CHEBI:58003"/>
        <dbReference type="ChEBI" id="CHEBI:60377"/>
    </reaction>
    <physiologicalReaction direction="left-to-right" evidence="6">
        <dbReference type="Rhea" id="RHEA:72676"/>
    </physiologicalReaction>
</comment>
<dbReference type="CDD" id="cd07731">
    <property type="entry name" value="ComA-like_MBL-fold"/>
    <property type="match status" value="1"/>
</dbReference>
<dbReference type="PANTHER" id="PTHR30619">
    <property type="entry name" value="DNA INTERNALIZATION/COMPETENCE PROTEIN COMEC/REC2"/>
    <property type="match status" value="1"/>
</dbReference>
<evidence type="ECO:0000256" key="8">
    <source>
        <dbReference type="ARBA" id="ARBA00048505"/>
    </source>
</evidence>
<dbReference type="SUPFAM" id="SSF56281">
    <property type="entry name" value="Metallo-hydrolase/oxidoreductase"/>
    <property type="match status" value="1"/>
</dbReference>
<reference evidence="12" key="1">
    <citation type="submission" date="2018-06" db="EMBL/GenBank/DDBJ databases">
        <title>Paenibacillus xerothermodurans sp. nov. an extremely dry heat resistant spore forming bacterium isolated from the soil of Cape Canaveral, Florida.</title>
        <authorList>
            <person name="Seuylemezian A."/>
            <person name="Kaur N."/>
            <person name="Patil P."/>
            <person name="Patil P."/>
            <person name="Mayilraj S."/>
            <person name="Vaishampayan P."/>
        </authorList>
    </citation>
    <scope>NUCLEOTIDE SEQUENCE [LARGE SCALE GENOMIC DNA]</scope>
    <source>
        <strain evidence="12">ATCC 27380</strain>
    </source>
</reference>
<dbReference type="InterPro" id="IPR052159">
    <property type="entry name" value="Competence_DNA_uptake"/>
</dbReference>